<dbReference type="PANTHER" id="PTHR45947">
    <property type="entry name" value="SULFOQUINOVOSYL TRANSFERASE SQD2"/>
    <property type="match status" value="1"/>
</dbReference>
<feature type="domain" description="Glycosyl transferase family 1" evidence="1">
    <location>
        <begin position="90"/>
        <end position="233"/>
    </location>
</feature>
<dbReference type="AlphaFoldDB" id="X0XPC8"/>
<dbReference type="SUPFAM" id="SSF53756">
    <property type="entry name" value="UDP-Glycosyltransferase/glycogen phosphorylase"/>
    <property type="match status" value="1"/>
</dbReference>
<organism evidence="3">
    <name type="scientific">marine sediment metagenome</name>
    <dbReference type="NCBI Taxonomy" id="412755"/>
    <lineage>
        <taxon>unclassified sequences</taxon>
        <taxon>metagenomes</taxon>
        <taxon>ecological metagenomes</taxon>
    </lineage>
</organism>
<dbReference type="GO" id="GO:0016758">
    <property type="term" value="F:hexosyltransferase activity"/>
    <property type="evidence" value="ECO:0007669"/>
    <property type="project" value="TreeGrafter"/>
</dbReference>
<feature type="non-terminal residue" evidence="3">
    <location>
        <position position="235"/>
    </location>
</feature>
<proteinExistence type="predicted"/>
<evidence type="ECO:0000259" key="1">
    <source>
        <dbReference type="Pfam" id="PF00534"/>
    </source>
</evidence>
<dbReference type="InterPro" id="IPR028098">
    <property type="entry name" value="Glyco_trans_4-like_N"/>
</dbReference>
<dbReference type="EMBL" id="BARS01051399">
    <property type="protein sequence ID" value="GAG45014.1"/>
    <property type="molecule type" value="Genomic_DNA"/>
</dbReference>
<feature type="non-terminal residue" evidence="3">
    <location>
        <position position="1"/>
    </location>
</feature>
<dbReference type="Pfam" id="PF00534">
    <property type="entry name" value="Glycos_transf_1"/>
    <property type="match status" value="1"/>
</dbReference>
<dbReference type="CDD" id="cd03794">
    <property type="entry name" value="GT4_WbuB-like"/>
    <property type="match status" value="1"/>
</dbReference>
<evidence type="ECO:0000259" key="2">
    <source>
        <dbReference type="Pfam" id="PF13579"/>
    </source>
</evidence>
<sequence>LLRGTRVVLWTMDLYPEVAIAYGFIKPGRPLGRLMAWLSRRLYRCASKVIALGEVMARRLAEAGADPAAIETVHNWVPGEIVSPMPPEKSKARRKWNKDGRVTLMYSGNLGVGHELDTVLHAANRLDRGANLRLLFVGEGKMRARLIALACELGLDNVGFCPPQPLAALSDSLAAGDIHLISQRGGTEGLIVPSKLYGIMAAGRPVVFIGPDHCEVARIIRDSGLGIIVACGDCE</sequence>
<dbReference type="InterPro" id="IPR001296">
    <property type="entry name" value="Glyco_trans_1"/>
</dbReference>
<dbReference type="InterPro" id="IPR050194">
    <property type="entry name" value="Glycosyltransferase_grp1"/>
</dbReference>
<accession>X0XPC8</accession>
<reference evidence="3" key="1">
    <citation type="journal article" date="2014" name="Front. Microbiol.">
        <title>High frequency of phylogenetically diverse reductive dehalogenase-homologous genes in deep subseafloor sedimentary metagenomes.</title>
        <authorList>
            <person name="Kawai M."/>
            <person name="Futagami T."/>
            <person name="Toyoda A."/>
            <person name="Takaki Y."/>
            <person name="Nishi S."/>
            <person name="Hori S."/>
            <person name="Arai W."/>
            <person name="Tsubouchi T."/>
            <person name="Morono Y."/>
            <person name="Uchiyama I."/>
            <person name="Ito T."/>
            <person name="Fujiyama A."/>
            <person name="Inagaki F."/>
            <person name="Takami H."/>
        </authorList>
    </citation>
    <scope>NUCLEOTIDE SEQUENCE</scope>
    <source>
        <strain evidence="3">Expedition CK06-06</strain>
    </source>
</reference>
<feature type="domain" description="Glycosyltransferase subfamily 4-like N-terminal" evidence="2">
    <location>
        <begin position="20"/>
        <end position="76"/>
    </location>
</feature>
<dbReference type="Pfam" id="PF13579">
    <property type="entry name" value="Glyco_trans_4_4"/>
    <property type="match status" value="1"/>
</dbReference>
<dbReference type="PANTHER" id="PTHR45947:SF3">
    <property type="entry name" value="SULFOQUINOVOSYL TRANSFERASE SQD2"/>
    <property type="match status" value="1"/>
</dbReference>
<comment type="caution">
    <text evidence="3">The sequence shown here is derived from an EMBL/GenBank/DDBJ whole genome shotgun (WGS) entry which is preliminary data.</text>
</comment>
<gene>
    <name evidence="3" type="ORF">S01H1_76573</name>
</gene>
<evidence type="ECO:0000313" key="3">
    <source>
        <dbReference type="EMBL" id="GAG45014.1"/>
    </source>
</evidence>
<protein>
    <recommendedName>
        <fullName evidence="4">Glycosyl transferase family 1 domain-containing protein</fullName>
    </recommendedName>
</protein>
<dbReference type="Gene3D" id="3.40.50.2000">
    <property type="entry name" value="Glycogen Phosphorylase B"/>
    <property type="match status" value="2"/>
</dbReference>
<name>X0XPC8_9ZZZZ</name>
<evidence type="ECO:0008006" key="4">
    <source>
        <dbReference type="Google" id="ProtNLM"/>
    </source>
</evidence>